<keyword evidence="4" id="KW-1185">Reference proteome</keyword>
<comment type="caution">
    <text evidence="3">The sequence shown here is derived from an EMBL/GenBank/DDBJ whole genome shotgun (WGS) entry which is preliminary data.</text>
</comment>
<accession>A0A7W7D579</accession>
<name>A0A7W7D579_9ACTN</name>
<evidence type="ECO:0000313" key="3">
    <source>
        <dbReference type="EMBL" id="MBB4700529.1"/>
    </source>
</evidence>
<dbReference type="Proteomes" id="UP000542210">
    <property type="component" value="Unassembled WGS sequence"/>
</dbReference>
<feature type="compositionally biased region" description="Low complexity" evidence="1">
    <location>
        <begin position="55"/>
        <end position="65"/>
    </location>
</feature>
<proteinExistence type="predicted"/>
<evidence type="ECO:0000313" key="4">
    <source>
        <dbReference type="Proteomes" id="UP000542210"/>
    </source>
</evidence>
<organism evidence="3 4">
    <name type="scientific">Sphaerisporangium siamense</name>
    <dbReference type="NCBI Taxonomy" id="795645"/>
    <lineage>
        <taxon>Bacteria</taxon>
        <taxon>Bacillati</taxon>
        <taxon>Actinomycetota</taxon>
        <taxon>Actinomycetes</taxon>
        <taxon>Streptosporangiales</taxon>
        <taxon>Streptosporangiaceae</taxon>
        <taxon>Sphaerisporangium</taxon>
    </lineage>
</organism>
<keyword evidence="2" id="KW-1133">Transmembrane helix</keyword>
<keyword evidence="2" id="KW-0472">Membrane</keyword>
<sequence length="65" mass="6424">MRSAIRNTATRIVVVAVVMTGGGALATTAIAGTAQPTAVAHLADGEVAPTPTPTPTNQNGNTPWG</sequence>
<dbReference type="EMBL" id="JACHND010000001">
    <property type="protein sequence ID" value="MBB4700529.1"/>
    <property type="molecule type" value="Genomic_DNA"/>
</dbReference>
<keyword evidence="2" id="KW-0812">Transmembrane</keyword>
<dbReference type="AlphaFoldDB" id="A0A7W7D579"/>
<reference evidence="3 4" key="1">
    <citation type="submission" date="2020-08" db="EMBL/GenBank/DDBJ databases">
        <title>Sequencing the genomes of 1000 actinobacteria strains.</title>
        <authorList>
            <person name="Klenk H.-P."/>
        </authorList>
    </citation>
    <scope>NUCLEOTIDE SEQUENCE [LARGE SCALE GENOMIC DNA]</scope>
    <source>
        <strain evidence="3 4">DSM 45784</strain>
    </source>
</reference>
<evidence type="ECO:0000256" key="1">
    <source>
        <dbReference type="SAM" id="MobiDB-lite"/>
    </source>
</evidence>
<feature type="region of interest" description="Disordered" evidence="1">
    <location>
        <begin position="45"/>
        <end position="65"/>
    </location>
</feature>
<evidence type="ECO:0000256" key="2">
    <source>
        <dbReference type="SAM" id="Phobius"/>
    </source>
</evidence>
<protein>
    <submittedName>
        <fullName evidence="3">Uncharacterized protein</fullName>
    </submittedName>
</protein>
<dbReference type="RefSeq" id="WP_184878825.1">
    <property type="nucleotide sequence ID" value="NZ_BOOV01000034.1"/>
</dbReference>
<gene>
    <name evidence="3" type="ORF">BJ982_002073</name>
</gene>
<feature type="transmembrane region" description="Helical" evidence="2">
    <location>
        <begin position="12"/>
        <end position="32"/>
    </location>
</feature>